<keyword evidence="4" id="KW-1185">Reference proteome</keyword>
<dbReference type="InterPro" id="IPR011990">
    <property type="entry name" value="TPR-like_helical_dom_sf"/>
</dbReference>
<dbReference type="Pfam" id="PF14559">
    <property type="entry name" value="TPR_19"/>
    <property type="match status" value="1"/>
</dbReference>
<dbReference type="PROSITE" id="PS50005">
    <property type="entry name" value="TPR"/>
    <property type="match status" value="1"/>
</dbReference>
<feature type="region of interest" description="Disordered" evidence="2">
    <location>
        <begin position="1"/>
        <end position="20"/>
    </location>
</feature>
<dbReference type="GO" id="GO:0000127">
    <property type="term" value="C:transcription factor TFIIIC complex"/>
    <property type="evidence" value="ECO:0007669"/>
    <property type="project" value="TreeGrafter"/>
</dbReference>
<dbReference type="SMART" id="SM00028">
    <property type="entry name" value="TPR"/>
    <property type="match status" value="5"/>
</dbReference>
<evidence type="ECO:0000313" key="3">
    <source>
        <dbReference type="EMBL" id="CAI76369.1"/>
    </source>
</evidence>
<dbReference type="PANTHER" id="PTHR23082:SF0">
    <property type="entry name" value="GENERAL TRANSCRIPTION FACTOR 3C POLYPEPTIDE 3"/>
    <property type="match status" value="1"/>
</dbReference>
<dbReference type="PANTHER" id="PTHR23082">
    <property type="entry name" value="TRANSCRIPTION INITIATION FACTOR IIIC TFIIIC , POLYPEPTIDE 3-RELATED"/>
    <property type="match status" value="1"/>
</dbReference>
<dbReference type="EMBL" id="CR940353">
    <property type="protein sequence ID" value="CAI76369.1"/>
    <property type="molecule type" value="Genomic_DNA"/>
</dbReference>
<dbReference type="InterPro" id="IPR039340">
    <property type="entry name" value="Tfc4/TFIIIC-102/Sfc4"/>
</dbReference>
<gene>
    <name evidence="3" type="ORF">TA07850</name>
</gene>
<evidence type="ECO:0000256" key="1">
    <source>
        <dbReference type="PROSITE-ProRule" id="PRU00339"/>
    </source>
</evidence>
<feature type="repeat" description="TPR" evidence="1">
    <location>
        <begin position="175"/>
        <end position="208"/>
    </location>
</feature>
<dbReference type="GO" id="GO:0006383">
    <property type="term" value="P:transcription by RNA polymerase III"/>
    <property type="evidence" value="ECO:0007669"/>
    <property type="project" value="InterPro"/>
</dbReference>
<dbReference type="OMA" id="SSPNMKF"/>
<dbReference type="InterPro" id="IPR019734">
    <property type="entry name" value="TPR_rpt"/>
</dbReference>
<dbReference type="Gene3D" id="1.25.40.10">
    <property type="entry name" value="Tetratricopeptide repeat domain"/>
    <property type="match status" value="3"/>
</dbReference>
<dbReference type="KEGG" id="tan:TA07850"/>
<dbReference type="GeneID" id="3862944"/>
<dbReference type="VEuPathDB" id="PiroplasmaDB:TA07850"/>
<sequence>MGELTEPSKPKKNSYADKLTAKLFRRKNKKKNQEYVKIHIYNKTFYTKKSGKKKKRRKTASQSSKLNPELEKLLQEATDLYLSKNFEEAVKKLKELIRRAPGLHDPFHMLGLIYQNEYNDVTTANSYYLLAAHLVPTDTDLWQRIGEMSQESGNLDQAIYCFKKCQRNQEGQINEQAVFALAICYIEKKDYENAAKRFLVLFNLHPNDKLIANELSKCFQMVGDLHSSLLVLTAYFNSTLDLEILETILELNVKLSLYEDCLKILNDICTTNNIEANQLPLEHLVYYVISCLNLDKPVDQELNLLYNSQINVKYAFLIANHLCPNHLELSVSWFKKAYSLIFSSDQIDVPTTLKISKCITMDNNHHEFLVKVLRTALESNPNNSELLINLADILLQQGNINEAEELLSKLTLNDLDKIKDIPEYVFQTKKPISEEERHEMFNKLNSEIEEIEMEYLSDPRTRVYPCLLSYGKTISLDKTKLNEWVDTYLKVIKDCELDTERAMQRLSKTKITRASQLNNFNNNLSRDENSIFIKIESKKSSLNKSYSFLKVKKELNLKSAEDILGWAGYERLIFTATVFMCLCNRVKEAVEVLELISNNKKKYKSNLDSAERKSLIKTVEKIIFKCSSFGGLFKIAVTSARNEFLKDPVNGSLEGYARILGTGKMAHSALLPLSSSNEKDALLENRYSYKAWVTRQLLQYPDNFQLLMLGGHFCSISGNWSYAKHEYQRAYQKEQNDSLASLCLATSYFNSLNNKITDNVNKALVLGMTFLQRYVELRMRRAHQLGLPETCTLVFKAEGMYNIARAYHFLNLFNLAVPLYENCLQLVSSIKDTDISSDPEVQCPCILCDYSRMPIRPMPSSCKGFSPASFISNHVKLEIQRV</sequence>
<evidence type="ECO:0000256" key="2">
    <source>
        <dbReference type="SAM" id="MobiDB-lite"/>
    </source>
</evidence>
<dbReference type="eggNOG" id="KOG2076">
    <property type="taxonomic scope" value="Eukaryota"/>
</dbReference>
<dbReference type="InParanoid" id="Q4U9Y4"/>
<dbReference type="Pfam" id="PF13181">
    <property type="entry name" value="TPR_8"/>
    <property type="match status" value="1"/>
</dbReference>
<dbReference type="STRING" id="5874.Q4U9Y4"/>
<keyword evidence="1" id="KW-0802">TPR repeat</keyword>
<proteinExistence type="predicted"/>
<organism evidence="3 4">
    <name type="scientific">Theileria annulata</name>
    <dbReference type="NCBI Taxonomy" id="5874"/>
    <lineage>
        <taxon>Eukaryota</taxon>
        <taxon>Sar</taxon>
        <taxon>Alveolata</taxon>
        <taxon>Apicomplexa</taxon>
        <taxon>Aconoidasida</taxon>
        <taxon>Piroplasmida</taxon>
        <taxon>Theileriidae</taxon>
        <taxon>Theileria</taxon>
    </lineage>
</organism>
<dbReference type="RefSeq" id="XP_952994.1">
    <property type="nucleotide sequence ID" value="XM_947901.1"/>
</dbReference>
<dbReference type="SUPFAM" id="SSF48452">
    <property type="entry name" value="TPR-like"/>
    <property type="match status" value="2"/>
</dbReference>
<accession>Q4U9Y4</accession>
<name>Q4U9Y4_THEAN</name>
<reference evidence="3 4" key="1">
    <citation type="journal article" date="2005" name="Science">
        <title>Genome of the host-cell transforming parasite Theileria annulata compared with T. parva.</title>
        <authorList>
            <person name="Pain A."/>
            <person name="Renauld H."/>
            <person name="Berriman M."/>
            <person name="Murphy L."/>
            <person name="Yeats C.A."/>
            <person name="Weir W."/>
            <person name="Kerhornou A."/>
            <person name="Aslett M."/>
            <person name="Bishop R."/>
            <person name="Bouchier C."/>
            <person name="Cochet M."/>
            <person name="Coulson R.M.R."/>
            <person name="Cronin A."/>
            <person name="de Villiers E.P."/>
            <person name="Fraser A."/>
            <person name="Fosker N."/>
            <person name="Gardner M."/>
            <person name="Goble A."/>
            <person name="Griffiths-Jones S."/>
            <person name="Harris D.E."/>
            <person name="Katzer F."/>
            <person name="Larke N."/>
            <person name="Lord A."/>
            <person name="Maser P."/>
            <person name="McKellar S."/>
            <person name="Mooney P."/>
            <person name="Morton F."/>
            <person name="Nene V."/>
            <person name="O'Neil S."/>
            <person name="Price C."/>
            <person name="Quail M.A."/>
            <person name="Rabbinowitsch E."/>
            <person name="Rawlings N.D."/>
            <person name="Rutter S."/>
            <person name="Saunders D."/>
            <person name="Seeger K."/>
            <person name="Shah T."/>
            <person name="Squares R."/>
            <person name="Squares S."/>
            <person name="Tivey A."/>
            <person name="Walker A.R."/>
            <person name="Woodward J."/>
            <person name="Dobbelaere D.A.E."/>
            <person name="Langsley G."/>
            <person name="Rajandream M.A."/>
            <person name="McKeever D."/>
            <person name="Shiels B."/>
            <person name="Tait A."/>
            <person name="Barrell B.G."/>
            <person name="Hall N."/>
        </authorList>
    </citation>
    <scope>NUCLEOTIDE SEQUENCE [LARGE SCALE GENOMIC DNA]</scope>
    <source>
        <strain evidence="4">Ankara</strain>
    </source>
</reference>
<protein>
    <submittedName>
        <fullName evidence="3">Transcription factor, putative</fullName>
    </submittedName>
</protein>
<dbReference type="Pfam" id="PF13174">
    <property type="entry name" value="TPR_6"/>
    <property type="match status" value="1"/>
</dbReference>
<dbReference type="OrthoDB" id="9991317at2759"/>
<dbReference type="AlphaFoldDB" id="Q4U9Y4"/>
<dbReference type="Proteomes" id="UP000001950">
    <property type="component" value="Chromosome 4"/>
</dbReference>
<evidence type="ECO:0000313" key="4">
    <source>
        <dbReference type="Proteomes" id="UP000001950"/>
    </source>
</evidence>